<accession>A0A4R2R7Y9</accession>
<keyword evidence="2 5" id="KW-0812">Transmembrane</keyword>
<dbReference type="InterPro" id="IPR003752">
    <property type="entry name" value="DiS_bond_form_DsbB/BdbC"/>
</dbReference>
<keyword evidence="4 5" id="KW-0472">Membrane</keyword>
<evidence type="ECO:0000313" key="6">
    <source>
        <dbReference type="EMBL" id="TCP58743.1"/>
    </source>
</evidence>
<evidence type="ECO:0000256" key="1">
    <source>
        <dbReference type="ARBA" id="ARBA00004141"/>
    </source>
</evidence>
<dbReference type="InterPro" id="IPR024199">
    <property type="entry name" value="Uncharacterised_DsbB"/>
</dbReference>
<evidence type="ECO:0000313" key="7">
    <source>
        <dbReference type="Proteomes" id="UP000295050"/>
    </source>
</evidence>
<keyword evidence="3 5" id="KW-1133">Transmembrane helix</keyword>
<dbReference type="EMBL" id="SLXU01000017">
    <property type="protein sequence ID" value="TCP58743.1"/>
    <property type="molecule type" value="Genomic_DNA"/>
</dbReference>
<feature type="transmembrane region" description="Helical" evidence="5">
    <location>
        <begin position="7"/>
        <end position="28"/>
    </location>
</feature>
<dbReference type="GO" id="GO:0006457">
    <property type="term" value="P:protein folding"/>
    <property type="evidence" value="ECO:0007669"/>
    <property type="project" value="InterPro"/>
</dbReference>
<dbReference type="Proteomes" id="UP000295050">
    <property type="component" value="Unassembled WGS sequence"/>
</dbReference>
<organism evidence="6 7">
    <name type="scientific">Rhodovulum bhavnagarense</name>
    <dbReference type="NCBI Taxonomy" id="992286"/>
    <lineage>
        <taxon>Bacteria</taxon>
        <taxon>Pseudomonadati</taxon>
        <taxon>Pseudomonadota</taxon>
        <taxon>Alphaproteobacteria</taxon>
        <taxon>Rhodobacterales</taxon>
        <taxon>Paracoccaceae</taxon>
        <taxon>Rhodovulum</taxon>
    </lineage>
</organism>
<dbReference type="OrthoDB" id="9808637at2"/>
<proteinExistence type="predicted"/>
<name>A0A4R2R7Y9_9RHOB</name>
<evidence type="ECO:0000256" key="4">
    <source>
        <dbReference type="ARBA" id="ARBA00023136"/>
    </source>
</evidence>
<dbReference type="Gene3D" id="1.20.1550.10">
    <property type="entry name" value="DsbB-like"/>
    <property type="match status" value="1"/>
</dbReference>
<sequence>MIPSRDRLIGLAGFGSAAILLAAFGYQYLGGLAPCELCLWQRWPHAGAILLMVGALAIGGRMLPVAGGMAMLISAGLGLYHTGVERHWWAGPDSCTGDAGRLSGLSGADLLNPALAEPVVMCDVVAWQFLGLSMASYNALASLALAALWAAALMRGPADRWAWNG</sequence>
<comment type="caution">
    <text evidence="6">The sequence shown here is derived from an EMBL/GenBank/DDBJ whole genome shotgun (WGS) entry which is preliminary data.</text>
</comment>
<evidence type="ECO:0000256" key="5">
    <source>
        <dbReference type="SAM" id="Phobius"/>
    </source>
</evidence>
<dbReference type="InterPro" id="IPR023380">
    <property type="entry name" value="DsbB-like_sf"/>
</dbReference>
<dbReference type="GO" id="GO:0015035">
    <property type="term" value="F:protein-disulfide reductase activity"/>
    <property type="evidence" value="ECO:0007669"/>
    <property type="project" value="InterPro"/>
</dbReference>
<reference evidence="6 7" key="1">
    <citation type="submission" date="2019-03" db="EMBL/GenBank/DDBJ databases">
        <title>Genomic Encyclopedia of Type Strains, Phase IV (KMG-IV): sequencing the most valuable type-strain genomes for metagenomic binning, comparative biology and taxonomic classification.</title>
        <authorList>
            <person name="Goeker M."/>
        </authorList>
    </citation>
    <scope>NUCLEOTIDE SEQUENCE [LARGE SCALE GENOMIC DNA]</scope>
    <source>
        <strain evidence="6 7">DSM 24766</strain>
    </source>
</reference>
<evidence type="ECO:0000256" key="2">
    <source>
        <dbReference type="ARBA" id="ARBA00022692"/>
    </source>
</evidence>
<evidence type="ECO:0000256" key="3">
    <source>
        <dbReference type="ARBA" id="ARBA00022989"/>
    </source>
</evidence>
<dbReference type="SUPFAM" id="SSF158442">
    <property type="entry name" value="DsbB-like"/>
    <property type="match status" value="1"/>
</dbReference>
<dbReference type="Pfam" id="PF02600">
    <property type="entry name" value="DsbB"/>
    <property type="match status" value="1"/>
</dbReference>
<comment type="subcellular location">
    <subcellularLocation>
        <location evidence="1">Membrane</location>
        <topology evidence="1">Multi-pass membrane protein</topology>
    </subcellularLocation>
</comment>
<dbReference type="AlphaFoldDB" id="A0A4R2R7Y9"/>
<dbReference type="GO" id="GO:0016020">
    <property type="term" value="C:membrane"/>
    <property type="evidence" value="ECO:0007669"/>
    <property type="project" value="UniProtKB-SubCell"/>
</dbReference>
<feature type="transmembrane region" description="Helical" evidence="5">
    <location>
        <begin position="40"/>
        <end position="58"/>
    </location>
</feature>
<protein>
    <submittedName>
        <fullName evidence="6">Disulfide bond formation protein DsbB</fullName>
    </submittedName>
</protein>
<feature type="transmembrane region" description="Helical" evidence="5">
    <location>
        <begin position="135"/>
        <end position="154"/>
    </location>
</feature>
<dbReference type="RefSeq" id="WP_132952679.1">
    <property type="nucleotide sequence ID" value="NZ_SLXU01000017.1"/>
</dbReference>
<gene>
    <name evidence="6" type="ORF">EV663_1178</name>
</gene>
<keyword evidence="7" id="KW-1185">Reference proteome</keyword>
<dbReference type="PIRSF" id="PIRSF033913">
    <property type="entry name" value="S-S_format_DsbB"/>
    <property type="match status" value="1"/>
</dbReference>